<dbReference type="Gene3D" id="3.10.110.10">
    <property type="entry name" value="Ubiquitin Conjugating Enzyme"/>
    <property type="match status" value="1"/>
</dbReference>
<dbReference type="InterPro" id="IPR016135">
    <property type="entry name" value="UBQ-conjugating_enzyme/RWD"/>
</dbReference>
<evidence type="ECO:0000259" key="1">
    <source>
        <dbReference type="PROSITE" id="PS50908"/>
    </source>
</evidence>
<evidence type="ECO:0000313" key="2">
    <source>
        <dbReference type="Proteomes" id="UP000694941"/>
    </source>
</evidence>
<accession>A0ABM1BZV9</accession>
<evidence type="ECO:0000313" key="3">
    <source>
        <dbReference type="RefSeq" id="XP_013791775.1"/>
    </source>
</evidence>
<dbReference type="InterPro" id="IPR010541">
    <property type="entry name" value="Prp3_C"/>
</dbReference>
<dbReference type="Pfam" id="PF05773">
    <property type="entry name" value="RWD"/>
    <property type="match status" value="1"/>
</dbReference>
<feature type="domain" description="RWD" evidence="1">
    <location>
        <begin position="16"/>
        <end position="134"/>
    </location>
</feature>
<sequence length="289" mass="33574">MEDSLSLLDLAKLQLNELEMIESMYPNSDEFKVDDPSVVRQIKDFVEGKSNELPPRLDFTLWFDIKGKKLEVSFSLPHDYPQSEPEIYARSAFLSRDHQYNLNCALMDYLTSLPAGELCLSSIILWLQENLLAYFSCDSMECHKAEQPKGEIALNRLWIYSHHIYNKYKRKRILELARELKLTGFCLPGKPGVICVEGSSDCCNYFWQDIKHMNWKKIVLKKSEDLETENNAINTGKHFQTFDEVSFQPRRGPAKEYHMDMGDFFKYLEEHNCSYAFSDLFGVDGKSGL</sequence>
<protein>
    <submittedName>
        <fullName evidence="3">RWD domain-containing protein 2A-like</fullName>
    </submittedName>
</protein>
<proteinExistence type="predicted"/>
<dbReference type="SUPFAM" id="SSF54495">
    <property type="entry name" value="UBC-like"/>
    <property type="match status" value="1"/>
</dbReference>
<dbReference type="SMART" id="SM00591">
    <property type="entry name" value="RWD"/>
    <property type="match status" value="1"/>
</dbReference>
<dbReference type="InterPro" id="IPR059181">
    <property type="entry name" value="RWDD2A-B_C"/>
</dbReference>
<name>A0ABM1BZV9_LIMPO</name>
<dbReference type="CDD" id="cd23829">
    <property type="entry name" value="RWD_RWDD2"/>
    <property type="match status" value="1"/>
</dbReference>
<dbReference type="InterPro" id="IPR017359">
    <property type="entry name" value="Phi-like"/>
</dbReference>
<keyword evidence="2" id="KW-1185">Reference proteome</keyword>
<dbReference type="PIRSF" id="PIRSF038021">
    <property type="entry name" value="UCP038021_RWDD2"/>
    <property type="match status" value="1"/>
</dbReference>
<dbReference type="PROSITE" id="PS50908">
    <property type="entry name" value="RWD"/>
    <property type="match status" value="1"/>
</dbReference>
<reference evidence="3" key="1">
    <citation type="submission" date="2025-08" db="UniProtKB">
        <authorList>
            <consortium name="RefSeq"/>
        </authorList>
    </citation>
    <scope>IDENTIFICATION</scope>
    <source>
        <tissue evidence="3">Muscle</tissue>
    </source>
</reference>
<dbReference type="PANTHER" id="PTHR15955">
    <property type="entry name" value="RWD DOMAIN CONTAINING PROTEIN 2"/>
    <property type="match status" value="1"/>
</dbReference>
<gene>
    <name evidence="3" type="primary">LOC106475608</name>
</gene>
<organism evidence="2 3">
    <name type="scientific">Limulus polyphemus</name>
    <name type="common">Atlantic horseshoe crab</name>
    <dbReference type="NCBI Taxonomy" id="6850"/>
    <lineage>
        <taxon>Eukaryota</taxon>
        <taxon>Metazoa</taxon>
        <taxon>Ecdysozoa</taxon>
        <taxon>Arthropoda</taxon>
        <taxon>Chelicerata</taxon>
        <taxon>Merostomata</taxon>
        <taxon>Xiphosura</taxon>
        <taxon>Limulidae</taxon>
        <taxon>Limulus</taxon>
    </lineage>
</organism>
<dbReference type="PANTHER" id="PTHR15955:SF8">
    <property type="entry name" value="RWD DOMAIN-CONTAINING PROTEIN 2B-RELATED"/>
    <property type="match status" value="1"/>
</dbReference>
<dbReference type="RefSeq" id="XP_013791775.1">
    <property type="nucleotide sequence ID" value="XM_013936321.2"/>
</dbReference>
<dbReference type="InterPro" id="IPR006575">
    <property type="entry name" value="RWD_dom"/>
</dbReference>
<dbReference type="Pfam" id="PF06544">
    <property type="entry name" value="Prp3_C"/>
    <property type="match status" value="1"/>
</dbReference>
<dbReference type="GeneID" id="106475608"/>
<dbReference type="CDD" id="cd24163">
    <property type="entry name" value="RWDD2_C"/>
    <property type="match status" value="1"/>
</dbReference>
<dbReference type="Proteomes" id="UP000694941">
    <property type="component" value="Unplaced"/>
</dbReference>